<evidence type="ECO:0000313" key="1">
    <source>
        <dbReference type="EMBL" id="MBP3963070.1"/>
    </source>
</evidence>
<gene>
    <name evidence="1" type="ORF">I8J30_10200</name>
</gene>
<organism evidence="1 2">
    <name type="scientific">Paenibacillus lignilyticus</name>
    <dbReference type="NCBI Taxonomy" id="1172615"/>
    <lineage>
        <taxon>Bacteria</taxon>
        <taxon>Bacillati</taxon>
        <taxon>Bacillota</taxon>
        <taxon>Bacilli</taxon>
        <taxon>Bacillales</taxon>
        <taxon>Paenibacillaceae</taxon>
        <taxon>Paenibacillus</taxon>
    </lineage>
</organism>
<dbReference type="RefSeq" id="WP_210657880.1">
    <property type="nucleotide sequence ID" value="NZ_JAGKSP010000003.1"/>
</dbReference>
<name>A0ABS5CAQ4_9BACL</name>
<protein>
    <submittedName>
        <fullName evidence="1">Uncharacterized protein</fullName>
    </submittedName>
</protein>
<accession>A0ABS5CAQ4</accession>
<evidence type="ECO:0000313" key="2">
    <source>
        <dbReference type="Proteomes" id="UP000673394"/>
    </source>
</evidence>
<dbReference type="EMBL" id="JAGKSP010000003">
    <property type="protein sequence ID" value="MBP3963070.1"/>
    <property type="molecule type" value="Genomic_DNA"/>
</dbReference>
<reference evidence="1 2" key="1">
    <citation type="submission" date="2021-04" db="EMBL/GenBank/DDBJ databases">
        <title>Paenibacillus sp. DLE-14 whole genome sequence.</title>
        <authorList>
            <person name="Ham Y.J."/>
        </authorList>
    </citation>
    <scope>NUCLEOTIDE SEQUENCE [LARGE SCALE GENOMIC DNA]</scope>
    <source>
        <strain evidence="1 2">DLE-14</strain>
    </source>
</reference>
<sequence length="81" mass="9540">MSCNVLESEIPMHSNDIIRSVVDEVMVEGRKVIRIHTAWQLQHGAILLYEYSSINYPTSNFTVHDTLEDYHRICKQIHWVK</sequence>
<dbReference type="Proteomes" id="UP000673394">
    <property type="component" value="Unassembled WGS sequence"/>
</dbReference>
<proteinExistence type="predicted"/>
<keyword evidence="2" id="KW-1185">Reference proteome</keyword>
<comment type="caution">
    <text evidence="1">The sequence shown here is derived from an EMBL/GenBank/DDBJ whole genome shotgun (WGS) entry which is preliminary data.</text>
</comment>